<keyword evidence="3" id="KW-1185">Reference proteome</keyword>
<dbReference type="AlphaFoldDB" id="A0A1X2GLY7"/>
<evidence type="ECO:0000313" key="2">
    <source>
        <dbReference type="EMBL" id="ORX56880.1"/>
    </source>
</evidence>
<dbReference type="PANTHER" id="PTHR14303">
    <property type="entry name" value="DNA POLYMERASE DELTA SUBUNIT 4"/>
    <property type="match status" value="1"/>
</dbReference>
<dbReference type="GO" id="GO:0043625">
    <property type="term" value="C:delta DNA polymerase complex"/>
    <property type="evidence" value="ECO:0007669"/>
    <property type="project" value="TreeGrafter"/>
</dbReference>
<dbReference type="GO" id="GO:0000731">
    <property type="term" value="P:DNA synthesis involved in DNA repair"/>
    <property type="evidence" value="ECO:0007669"/>
    <property type="project" value="InterPro"/>
</dbReference>
<feature type="compositionally biased region" description="Polar residues" evidence="1">
    <location>
        <begin position="1"/>
        <end position="13"/>
    </location>
</feature>
<dbReference type="STRING" id="101127.A0A1X2GLY7"/>
<dbReference type="GO" id="GO:0006261">
    <property type="term" value="P:DNA-templated DNA replication"/>
    <property type="evidence" value="ECO:0007669"/>
    <property type="project" value="TreeGrafter"/>
</dbReference>
<proteinExistence type="predicted"/>
<protein>
    <recommendedName>
        <fullName evidence="4">DNA polymerase delta subunit 4</fullName>
    </recommendedName>
</protein>
<feature type="compositionally biased region" description="Basic and acidic residues" evidence="1">
    <location>
        <begin position="35"/>
        <end position="49"/>
    </location>
</feature>
<accession>A0A1X2GLY7</accession>
<dbReference type="EMBL" id="MCGT01000009">
    <property type="protein sequence ID" value="ORX56880.1"/>
    <property type="molecule type" value="Genomic_DNA"/>
</dbReference>
<organism evidence="2 3">
    <name type="scientific">Hesseltinella vesiculosa</name>
    <dbReference type="NCBI Taxonomy" id="101127"/>
    <lineage>
        <taxon>Eukaryota</taxon>
        <taxon>Fungi</taxon>
        <taxon>Fungi incertae sedis</taxon>
        <taxon>Mucoromycota</taxon>
        <taxon>Mucoromycotina</taxon>
        <taxon>Mucoromycetes</taxon>
        <taxon>Mucorales</taxon>
        <taxon>Cunninghamellaceae</taxon>
        <taxon>Hesseltinella</taxon>
    </lineage>
</organism>
<evidence type="ECO:0008006" key="4">
    <source>
        <dbReference type="Google" id="ProtNLM"/>
    </source>
</evidence>
<dbReference type="Proteomes" id="UP000242146">
    <property type="component" value="Unassembled WGS sequence"/>
</dbReference>
<sequence>MNKKQSTLQTRIAKQQRKRESTRHDQEVRATFLLPDDKKESKRKDVDEQKRLARIHSTIDPDKRITDDILETLTPKRPIEVHQETMAEVDKKLRAFDLNYSYGPCVGLTRLERWERAATLGLDPPQEIKALLTTTAKGKRQNECLFFGTNVI</sequence>
<dbReference type="InterPro" id="IPR007218">
    <property type="entry name" value="DNA_pol_delta_4"/>
</dbReference>
<gene>
    <name evidence="2" type="ORF">DM01DRAFT_1334440</name>
</gene>
<feature type="region of interest" description="Disordered" evidence="1">
    <location>
        <begin position="1"/>
        <end position="49"/>
    </location>
</feature>
<comment type="caution">
    <text evidence="2">The sequence shown here is derived from an EMBL/GenBank/DDBJ whole genome shotgun (WGS) entry which is preliminary data.</text>
</comment>
<dbReference type="GO" id="GO:0003887">
    <property type="term" value="F:DNA-directed DNA polymerase activity"/>
    <property type="evidence" value="ECO:0007669"/>
    <property type="project" value="TreeGrafter"/>
</dbReference>
<dbReference type="OrthoDB" id="337486at2759"/>
<reference evidence="2 3" key="1">
    <citation type="submission" date="2016-07" db="EMBL/GenBank/DDBJ databases">
        <title>Pervasive Adenine N6-methylation of Active Genes in Fungi.</title>
        <authorList>
            <consortium name="DOE Joint Genome Institute"/>
            <person name="Mondo S.J."/>
            <person name="Dannebaum R.O."/>
            <person name="Kuo R.C."/>
            <person name="Labutti K."/>
            <person name="Haridas S."/>
            <person name="Kuo A."/>
            <person name="Salamov A."/>
            <person name="Ahrendt S.R."/>
            <person name="Lipzen A."/>
            <person name="Sullivan W."/>
            <person name="Andreopoulos W.B."/>
            <person name="Clum A."/>
            <person name="Lindquist E."/>
            <person name="Daum C."/>
            <person name="Ramamoorthy G.K."/>
            <person name="Gryganskyi A."/>
            <person name="Culley D."/>
            <person name="Magnuson J.K."/>
            <person name="James T.Y."/>
            <person name="O'Malley M.A."/>
            <person name="Stajich J.E."/>
            <person name="Spatafora J.W."/>
            <person name="Visel A."/>
            <person name="Grigoriev I.V."/>
        </authorList>
    </citation>
    <scope>NUCLEOTIDE SEQUENCE [LARGE SCALE GENOMIC DNA]</scope>
    <source>
        <strain evidence="2 3">NRRL 3301</strain>
    </source>
</reference>
<evidence type="ECO:0000256" key="1">
    <source>
        <dbReference type="SAM" id="MobiDB-lite"/>
    </source>
</evidence>
<evidence type="ECO:0000313" key="3">
    <source>
        <dbReference type="Proteomes" id="UP000242146"/>
    </source>
</evidence>
<dbReference type="Pfam" id="PF04081">
    <property type="entry name" value="DNA_pol_delta_4"/>
    <property type="match status" value="1"/>
</dbReference>
<dbReference type="PANTHER" id="PTHR14303:SF0">
    <property type="entry name" value="DNA POLYMERASE DELTA SUBUNIT 4"/>
    <property type="match status" value="1"/>
</dbReference>
<name>A0A1X2GLY7_9FUNG</name>
<feature type="compositionally biased region" description="Basic and acidic residues" evidence="1">
    <location>
        <begin position="18"/>
        <end position="28"/>
    </location>
</feature>